<evidence type="ECO:0000313" key="2">
    <source>
        <dbReference type="EMBL" id="KAK7612423.1"/>
    </source>
</evidence>
<dbReference type="InterPro" id="IPR036047">
    <property type="entry name" value="F-box-like_dom_sf"/>
</dbReference>
<protein>
    <recommendedName>
        <fullName evidence="1">F-box domain-containing protein</fullName>
    </recommendedName>
</protein>
<evidence type="ECO:0000313" key="3">
    <source>
        <dbReference type="Proteomes" id="UP001367316"/>
    </source>
</evidence>
<name>A0ABR1NB45_9PEZI</name>
<dbReference type="InterPro" id="IPR032675">
    <property type="entry name" value="LRR_dom_sf"/>
</dbReference>
<dbReference type="SUPFAM" id="SSF81383">
    <property type="entry name" value="F-box domain"/>
    <property type="match status" value="1"/>
</dbReference>
<dbReference type="Gene3D" id="1.20.1280.50">
    <property type="match status" value="1"/>
</dbReference>
<evidence type="ECO:0000259" key="1">
    <source>
        <dbReference type="PROSITE" id="PS50181"/>
    </source>
</evidence>
<keyword evidence="3" id="KW-1185">Reference proteome</keyword>
<feature type="domain" description="F-box" evidence="1">
    <location>
        <begin position="1"/>
        <end position="47"/>
    </location>
</feature>
<organism evidence="2 3">
    <name type="scientific">Phyllosticta paracitricarpa</name>
    <dbReference type="NCBI Taxonomy" id="2016321"/>
    <lineage>
        <taxon>Eukaryota</taxon>
        <taxon>Fungi</taxon>
        <taxon>Dikarya</taxon>
        <taxon>Ascomycota</taxon>
        <taxon>Pezizomycotina</taxon>
        <taxon>Dothideomycetes</taxon>
        <taxon>Dothideomycetes incertae sedis</taxon>
        <taxon>Botryosphaeriales</taxon>
        <taxon>Phyllostictaceae</taxon>
        <taxon>Phyllosticta</taxon>
    </lineage>
</organism>
<dbReference type="PROSITE" id="PS50181">
    <property type="entry name" value="FBOX"/>
    <property type="match status" value="1"/>
</dbReference>
<dbReference type="Pfam" id="PF00646">
    <property type="entry name" value="F-box"/>
    <property type="match status" value="1"/>
</dbReference>
<accession>A0ABR1NB45</accession>
<dbReference type="SUPFAM" id="SSF52047">
    <property type="entry name" value="RNI-like"/>
    <property type="match status" value="1"/>
</dbReference>
<gene>
    <name evidence="2" type="ORF">JOL62DRAFT_24511</name>
</gene>
<proteinExistence type="predicted"/>
<dbReference type="EMBL" id="JBBPBF010000010">
    <property type="protein sequence ID" value="KAK7612423.1"/>
    <property type="molecule type" value="Genomic_DNA"/>
</dbReference>
<dbReference type="Gene3D" id="3.80.10.10">
    <property type="entry name" value="Ribonuclease Inhibitor"/>
    <property type="match status" value="1"/>
</dbReference>
<dbReference type="InterPro" id="IPR001810">
    <property type="entry name" value="F-box_dom"/>
</dbReference>
<dbReference type="Proteomes" id="UP001367316">
    <property type="component" value="Unassembled WGS sequence"/>
</dbReference>
<reference evidence="2 3" key="1">
    <citation type="submission" date="2024-04" db="EMBL/GenBank/DDBJ databases">
        <title>Phyllosticta paracitricarpa is synonymous to the EU quarantine fungus P. citricarpa based on phylogenomic analyses.</title>
        <authorList>
            <consortium name="Lawrence Berkeley National Laboratory"/>
            <person name="Van ingen-buijs V.A."/>
            <person name="Van westerhoven A.C."/>
            <person name="Haridas S."/>
            <person name="Skiadas P."/>
            <person name="Martin F."/>
            <person name="Groenewald J.Z."/>
            <person name="Crous P.W."/>
            <person name="Seidl M.F."/>
        </authorList>
    </citation>
    <scope>NUCLEOTIDE SEQUENCE [LARGE SCALE GENOMIC DNA]</scope>
    <source>
        <strain evidence="2 3">CBS 141358</strain>
    </source>
</reference>
<comment type="caution">
    <text evidence="2">The sequence shown here is derived from an EMBL/GenBank/DDBJ whole genome shotgun (WGS) entry which is preliminary data.</text>
</comment>
<sequence>MAHLLSLPSELLLHILSYLPIKSLLAFSETSRMAYILASSSLQTLSLGIYPNRVSSLISQLSSSSPTASPFSRSARSSLHESAIVTSGETSTSSLFNEANTIAHVIPKASEHRPNTLLSFHTALTSSILSRYSVSMRNLELSVWALTPPIADALASLKNVRCLSLRVEDPFGRGFLRRWIINWGSTTDDEDISPRSSPSFFRAMPEAASGTEWNKFSDAWGRLETLRLMGAGISDWQLCRILERNPGLKELWLKKCPDVGLDLLKYMAEEWDGRLALDALSLIECDAAVEIDEEAMEYIGELTNLKHLSLLGCRGVSNDAVARLNHEFWHIPTIELPHAAEPGLVPAVIEVDPAYGDDDSLW</sequence>